<organism evidence="12 13">
    <name type="scientific">Rhipicephalus microplus</name>
    <name type="common">Cattle tick</name>
    <name type="synonym">Boophilus microplus</name>
    <dbReference type="NCBI Taxonomy" id="6941"/>
    <lineage>
        <taxon>Eukaryota</taxon>
        <taxon>Metazoa</taxon>
        <taxon>Ecdysozoa</taxon>
        <taxon>Arthropoda</taxon>
        <taxon>Chelicerata</taxon>
        <taxon>Arachnida</taxon>
        <taxon>Acari</taxon>
        <taxon>Parasitiformes</taxon>
        <taxon>Ixodida</taxon>
        <taxon>Ixodoidea</taxon>
        <taxon>Ixodidae</taxon>
        <taxon>Rhipicephalinae</taxon>
        <taxon>Rhipicephalus</taxon>
        <taxon>Boophilus</taxon>
    </lineage>
</organism>
<name>A0A9J6EW55_RHIMP</name>
<evidence type="ECO:0000259" key="11">
    <source>
        <dbReference type="PROSITE" id="PS51292"/>
    </source>
</evidence>
<dbReference type="PANTHER" id="PTHR46065">
    <property type="entry name" value="E3 UBIQUITIN-PROTEIN LIGASE MARCH 2/3 FAMILY MEMBER"/>
    <property type="match status" value="1"/>
</dbReference>
<evidence type="ECO:0000313" key="12">
    <source>
        <dbReference type="EMBL" id="KAH8038582.1"/>
    </source>
</evidence>
<protein>
    <recommendedName>
        <fullName evidence="11">RING-CH-type domain-containing protein</fullName>
    </recommendedName>
</protein>
<evidence type="ECO:0000256" key="1">
    <source>
        <dbReference type="ARBA" id="ARBA00004141"/>
    </source>
</evidence>
<keyword evidence="8 10" id="KW-1133">Transmembrane helix</keyword>
<comment type="subcellular location">
    <subcellularLocation>
        <location evidence="1">Membrane</location>
        <topology evidence="1">Multi-pass membrane protein</topology>
    </subcellularLocation>
</comment>
<dbReference type="Proteomes" id="UP000821866">
    <property type="component" value="Chromosome 1"/>
</dbReference>
<gene>
    <name evidence="12" type="ORF">HPB51_002003</name>
</gene>
<evidence type="ECO:0000256" key="4">
    <source>
        <dbReference type="ARBA" id="ARBA00022723"/>
    </source>
</evidence>
<feature type="transmembrane region" description="Helical" evidence="10">
    <location>
        <begin position="107"/>
        <end position="126"/>
    </location>
</feature>
<dbReference type="EMBL" id="JABSTU010000001">
    <property type="protein sequence ID" value="KAH8038582.1"/>
    <property type="molecule type" value="Genomic_DNA"/>
</dbReference>
<accession>A0A9J6EW55</accession>
<evidence type="ECO:0000256" key="7">
    <source>
        <dbReference type="ARBA" id="ARBA00022833"/>
    </source>
</evidence>
<dbReference type="Pfam" id="PF12906">
    <property type="entry name" value="RINGv"/>
    <property type="match status" value="1"/>
</dbReference>
<reference evidence="12" key="1">
    <citation type="journal article" date="2020" name="Cell">
        <title>Large-Scale Comparative Analyses of Tick Genomes Elucidate Their Genetic Diversity and Vector Capacities.</title>
        <authorList>
            <consortium name="Tick Genome and Microbiome Consortium (TIGMIC)"/>
            <person name="Jia N."/>
            <person name="Wang J."/>
            <person name="Shi W."/>
            <person name="Du L."/>
            <person name="Sun Y."/>
            <person name="Zhan W."/>
            <person name="Jiang J.F."/>
            <person name="Wang Q."/>
            <person name="Zhang B."/>
            <person name="Ji P."/>
            <person name="Bell-Sakyi L."/>
            <person name="Cui X.M."/>
            <person name="Yuan T.T."/>
            <person name="Jiang B.G."/>
            <person name="Yang W.F."/>
            <person name="Lam T.T."/>
            <person name="Chang Q.C."/>
            <person name="Ding S.J."/>
            <person name="Wang X.J."/>
            <person name="Zhu J.G."/>
            <person name="Ruan X.D."/>
            <person name="Zhao L."/>
            <person name="Wei J.T."/>
            <person name="Ye R.Z."/>
            <person name="Que T.C."/>
            <person name="Du C.H."/>
            <person name="Zhou Y.H."/>
            <person name="Cheng J.X."/>
            <person name="Dai P.F."/>
            <person name="Guo W.B."/>
            <person name="Han X.H."/>
            <person name="Huang E.J."/>
            <person name="Li L.F."/>
            <person name="Wei W."/>
            <person name="Gao Y.C."/>
            <person name="Liu J.Z."/>
            <person name="Shao H.Z."/>
            <person name="Wang X."/>
            <person name="Wang C.C."/>
            <person name="Yang T.C."/>
            <person name="Huo Q.B."/>
            <person name="Li W."/>
            <person name="Chen H.Y."/>
            <person name="Chen S.E."/>
            <person name="Zhou L.G."/>
            <person name="Ni X.B."/>
            <person name="Tian J.H."/>
            <person name="Sheng Y."/>
            <person name="Liu T."/>
            <person name="Pan Y.S."/>
            <person name="Xia L.Y."/>
            <person name="Li J."/>
            <person name="Zhao F."/>
            <person name="Cao W.C."/>
        </authorList>
    </citation>
    <scope>NUCLEOTIDE SEQUENCE</scope>
    <source>
        <strain evidence="12">Rmic-2018</strain>
    </source>
</reference>
<dbReference type="GO" id="GO:0016020">
    <property type="term" value="C:membrane"/>
    <property type="evidence" value="ECO:0007669"/>
    <property type="project" value="UniProtKB-SubCell"/>
</dbReference>
<sequence>MADHGSGGESVAPAPTPIPSPSTCAGLPLRVCRFCQGTNDQLCMVTPCHCKGELGYAHANCVTTQVYQHNLYFCPVCRYDFVIRWEQQKSFREWLLSDETSDHQRRLLFNVALAVSMAVVLVLAWLQAARTLAGLPRFIAFVAAIFLMLHTASWIGYASYNFWLYFLAYLNWKSLPLSTAGTPAR</sequence>
<keyword evidence="4" id="KW-0479">Metal-binding</keyword>
<evidence type="ECO:0000256" key="8">
    <source>
        <dbReference type="ARBA" id="ARBA00022989"/>
    </source>
</evidence>
<keyword evidence="5" id="KW-0863">Zinc-finger</keyword>
<comment type="caution">
    <text evidence="12">The sequence shown here is derived from an EMBL/GenBank/DDBJ whole genome shotgun (WGS) entry which is preliminary data.</text>
</comment>
<feature type="transmembrane region" description="Helical" evidence="10">
    <location>
        <begin position="138"/>
        <end position="160"/>
    </location>
</feature>
<keyword evidence="6" id="KW-0833">Ubl conjugation pathway</keyword>
<proteinExistence type="predicted"/>
<evidence type="ECO:0000256" key="3">
    <source>
        <dbReference type="ARBA" id="ARBA00022692"/>
    </source>
</evidence>
<evidence type="ECO:0000256" key="9">
    <source>
        <dbReference type="ARBA" id="ARBA00023136"/>
    </source>
</evidence>
<dbReference type="Gene3D" id="3.30.40.10">
    <property type="entry name" value="Zinc/RING finger domain, C3HC4 (zinc finger)"/>
    <property type="match status" value="1"/>
</dbReference>
<keyword evidence="9 10" id="KW-0472">Membrane</keyword>
<reference evidence="12" key="2">
    <citation type="submission" date="2021-09" db="EMBL/GenBank/DDBJ databases">
        <authorList>
            <person name="Jia N."/>
            <person name="Wang J."/>
            <person name="Shi W."/>
            <person name="Du L."/>
            <person name="Sun Y."/>
            <person name="Zhan W."/>
            <person name="Jiang J."/>
            <person name="Wang Q."/>
            <person name="Zhang B."/>
            <person name="Ji P."/>
            <person name="Sakyi L.B."/>
            <person name="Cui X."/>
            <person name="Yuan T."/>
            <person name="Jiang B."/>
            <person name="Yang W."/>
            <person name="Lam T.T.-Y."/>
            <person name="Chang Q."/>
            <person name="Ding S."/>
            <person name="Wang X."/>
            <person name="Zhu J."/>
            <person name="Ruan X."/>
            <person name="Zhao L."/>
            <person name="Wei J."/>
            <person name="Que T."/>
            <person name="Du C."/>
            <person name="Cheng J."/>
            <person name="Dai P."/>
            <person name="Han X."/>
            <person name="Huang E."/>
            <person name="Gao Y."/>
            <person name="Liu J."/>
            <person name="Shao H."/>
            <person name="Ye R."/>
            <person name="Li L."/>
            <person name="Wei W."/>
            <person name="Wang X."/>
            <person name="Wang C."/>
            <person name="Huo Q."/>
            <person name="Li W."/>
            <person name="Guo W."/>
            <person name="Chen H."/>
            <person name="Chen S."/>
            <person name="Zhou L."/>
            <person name="Zhou L."/>
            <person name="Ni X."/>
            <person name="Tian J."/>
            <person name="Zhou Y."/>
            <person name="Sheng Y."/>
            <person name="Liu T."/>
            <person name="Pan Y."/>
            <person name="Xia L."/>
            <person name="Li J."/>
            <person name="Zhao F."/>
            <person name="Cao W."/>
        </authorList>
    </citation>
    <scope>NUCLEOTIDE SEQUENCE</scope>
    <source>
        <strain evidence="12">Rmic-2018</strain>
        <tissue evidence="12">Larvae</tissue>
    </source>
</reference>
<dbReference type="PROSITE" id="PS51292">
    <property type="entry name" value="ZF_RING_CH"/>
    <property type="match status" value="1"/>
</dbReference>
<evidence type="ECO:0000313" key="13">
    <source>
        <dbReference type="Proteomes" id="UP000821866"/>
    </source>
</evidence>
<dbReference type="SUPFAM" id="SSF57850">
    <property type="entry name" value="RING/U-box"/>
    <property type="match status" value="1"/>
</dbReference>
<feature type="domain" description="RING-CH-type" evidence="11">
    <location>
        <begin position="24"/>
        <end position="84"/>
    </location>
</feature>
<dbReference type="GO" id="GO:0004842">
    <property type="term" value="F:ubiquitin-protein transferase activity"/>
    <property type="evidence" value="ECO:0007669"/>
    <property type="project" value="TreeGrafter"/>
</dbReference>
<evidence type="ECO:0000256" key="6">
    <source>
        <dbReference type="ARBA" id="ARBA00022786"/>
    </source>
</evidence>
<evidence type="ECO:0000256" key="10">
    <source>
        <dbReference type="SAM" id="Phobius"/>
    </source>
</evidence>
<dbReference type="GO" id="GO:0008270">
    <property type="term" value="F:zinc ion binding"/>
    <property type="evidence" value="ECO:0007669"/>
    <property type="project" value="UniProtKB-KW"/>
</dbReference>
<dbReference type="AlphaFoldDB" id="A0A9J6EW55"/>
<keyword evidence="3 10" id="KW-0812">Transmembrane</keyword>
<keyword evidence="13" id="KW-1185">Reference proteome</keyword>
<dbReference type="InterPro" id="IPR011016">
    <property type="entry name" value="Znf_RING-CH"/>
</dbReference>
<keyword evidence="7" id="KW-0862">Zinc</keyword>
<dbReference type="VEuPathDB" id="VectorBase:LOC119167473"/>
<dbReference type="GO" id="GO:0016567">
    <property type="term" value="P:protein ubiquitination"/>
    <property type="evidence" value="ECO:0007669"/>
    <property type="project" value="TreeGrafter"/>
</dbReference>
<dbReference type="SMART" id="SM00744">
    <property type="entry name" value="RINGv"/>
    <property type="match status" value="1"/>
</dbReference>
<dbReference type="InterPro" id="IPR013083">
    <property type="entry name" value="Znf_RING/FYVE/PHD"/>
</dbReference>
<evidence type="ECO:0000256" key="2">
    <source>
        <dbReference type="ARBA" id="ARBA00022679"/>
    </source>
</evidence>
<keyword evidence="2" id="KW-0808">Transferase</keyword>
<evidence type="ECO:0000256" key="5">
    <source>
        <dbReference type="ARBA" id="ARBA00022771"/>
    </source>
</evidence>
<dbReference type="PANTHER" id="PTHR46065:SF6">
    <property type="entry name" value="RING FINGER CONTAINING PROTEIN, PUTATIVE-RELATED"/>
    <property type="match status" value="1"/>
</dbReference>